<protein>
    <recommendedName>
        <fullName evidence="2">D-arabinono-1,4-lactone oxidase</fullName>
        <ecNumber evidence="2">1.1.3.37</ecNumber>
    </recommendedName>
    <alternativeName>
        <fullName evidence="4">L-galactono-gamma-lactone oxidase</fullName>
    </alternativeName>
</protein>
<evidence type="ECO:0000256" key="1">
    <source>
        <dbReference type="ARBA" id="ARBA00005083"/>
    </source>
</evidence>
<evidence type="ECO:0000256" key="2">
    <source>
        <dbReference type="ARBA" id="ARBA00013136"/>
    </source>
</evidence>
<evidence type="ECO:0000313" key="7">
    <source>
        <dbReference type="Proteomes" id="UP001437256"/>
    </source>
</evidence>
<name>A0ABR2ZUP9_9AGAR</name>
<dbReference type="InterPro" id="IPR016167">
    <property type="entry name" value="FAD-bd_PCMH_sub1"/>
</dbReference>
<dbReference type="Gene3D" id="3.30.43.10">
    <property type="entry name" value="Uridine Diphospho-n-acetylenolpyruvylglucosamine Reductase, domain 2"/>
    <property type="match status" value="1"/>
</dbReference>
<dbReference type="PIRSF" id="PIRSF000136">
    <property type="entry name" value="LGO_GLO"/>
    <property type="match status" value="1"/>
</dbReference>
<dbReference type="InterPro" id="IPR010031">
    <property type="entry name" value="FAD_lactone_oxidase-like"/>
</dbReference>
<accession>A0ABR2ZUP9</accession>
<proteinExistence type="predicted"/>
<evidence type="ECO:0000259" key="5">
    <source>
        <dbReference type="PROSITE" id="PS51387"/>
    </source>
</evidence>
<evidence type="ECO:0000256" key="3">
    <source>
        <dbReference type="ARBA" id="ARBA00023002"/>
    </source>
</evidence>
<dbReference type="Proteomes" id="UP001437256">
    <property type="component" value="Unassembled WGS sequence"/>
</dbReference>
<reference evidence="6 7" key="1">
    <citation type="submission" date="2024-05" db="EMBL/GenBank/DDBJ databases">
        <title>A draft genome resource for the thread blight pathogen Marasmius tenuissimus strain MS-2.</title>
        <authorList>
            <person name="Yulfo-Soto G.E."/>
            <person name="Baruah I.K."/>
            <person name="Amoako-Attah I."/>
            <person name="Bukari Y."/>
            <person name="Meinhardt L.W."/>
            <person name="Bailey B.A."/>
            <person name="Cohen S.P."/>
        </authorList>
    </citation>
    <scope>NUCLEOTIDE SEQUENCE [LARGE SCALE GENOMIC DNA]</scope>
    <source>
        <strain evidence="6 7">MS-2</strain>
    </source>
</reference>
<evidence type="ECO:0000256" key="4">
    <source>
        <dbReference type="ARBA" id="ARBA00033418"/>
    </source>
</evidence>
<dbReference type="InterPro" id="IPR036318">
    <property type="entry name" value="FAD-bd_PCMH-like_sf"/>
</dbReference>
<dbReference type="Pfam" id="PF04030">
    <property type="entry name" value="ALO"/>
    <property type="match status" value="1"/>
</dbReference>
<organism evidence="6 7">
    <name type="scientific">Marasmius tenuissimus</name>
    <dbReference type="NCBI Taxonomy" id="585030"/>
    <lineage>
        <taxon>Eukaryota</taxon>
        <taxon>Fungi</taxon>
        <taxon>Dikarya</taxon>
        <taxon>Basidiomycota</taxon>
        <taxon>Agaricomycotina</taxon>
        <taxon>Agaricomycetes</taxon>
        <taxon>Agaricomycetidae</taxon>
        <taxon>Agaricales</taxon>
        <taxon>Marasmiineae</taxon>
        <taxon>Marasmiaceae</taxon>
        <taxon>Marasmius</taxon>
    </lineage>
</organism>
<dbReference type="PANTHER" id="PTHR43762:SF1">
    <property type="entry name" value="D-ARABINONO-1,4-LACTONE OXIDASE"/>
    <property type="match status" value="1"/>
</dbReference>
<dbReference type="PANTHER" id="PTHR43762">
    <property type="entry name" value="L-GULONOLACTONE OXIDASE"/>
    <property type="match status" value="1"/>
</dbReference>
<evidence type="ECO:0000313" key="6">
    <source>
        <dbReference type="EMBL" id="KAL0065436.1"/>
    </source>
</evidence>
<feature type="domain" description="FAD-binding PCMH-type" evidence="5">
    <location>
        <begin position="42"/>
        <end position="212"/>
    </location>
</feature>
<dbReference type="SUPFAM" id="SSF56176">
    <property type="entry name" value="FAD-binding/transporter-associated domain-like"/>
    <property type="match status" value="1"/>
</dbReference>
<dbReference type="InterPro" id="IPR016169">
    <property type="entry name" value="FAD-bd_PCMH_sub2"/>
</dbReference>
<dbReference type="InterPro" id="IPR006094">
    <property type="entry name" value="Oxid_FAD_bind_N"/>
</dbReference>
<dbReference type="InterPro" id="IPR016171">
    <property type="entry name" value="Vanillyl_alc_oxidase_C-sub2"/>
</dbReference>
<keyword evidence="3" id="KW-0560">Oxidoreductase</keyword>
<comment type="pathway">
    <text evidence="1">Cofactor biosynthesis; D-erythroascorbate biosynthesis; dehydro-D-arabinono-1,4-lactone from D-arabinose: step 2/2.</text>
</comment>
<gene>
    <name evidence="6" type="primary">ALO1</name>
    <name evidence="6" type="ORF">AAF712_007500</name>
</gene>
<comment type="caution">
    <text evidence="6">The sequence shown here is derived from an EMBL/GenBank/DDBJ whole genome shotgun (WGS) entry which is preliminary data.</text>
</comment>
<keyword evidence="7" id="KW-1185">Reference proteome</keyword>
<dbReference type="InterPro" id="IPR007173">
    <property type="entry name" value="ALO_C"/>
</dbReference>
<dbReference type="EC" id="1.1.3.37" evidence="2"/>
<dbReference type="PROSITE" id="PS51387">
    <property type="entry name" value="FAD_PCMH"/>
    <property type="match status" value="1"/>
</dbReference>
<sequence length="489" mass="55760">MISRFSVPLGQVPTQTLYEALQPCTITTSSSGATFSNWADTFACKPLLVFEPEDEYECKLILELARREGKVVRAAGVGHSPSDIACTNEFLLRTTKLNRVLKVDVEKKRVTAQGGIALSDLHVELDKHGLAMINVGSISDQTLAGIVATATHGSGINYGVLSTHVLSLDILLADGSRVHCSRGEHPELFMASICGLGSTGLLLSIEMEVEPAFRLKEFHKSRPFEEVMATIDEVARSGEHVRYYWFPAADMIGERIANRTSEDKLPAGSWWWDTFWGYHVVQFLLCLGRYWPNLTTWTTRFSWWLESSDMVRVDDSHRVFNFDCKYQQHTTEWAIPIENAVPCLRDLRSWLTKELENPRGLRPHVPVEIRFSAADDIWLSPSNGRVTCWIGTVQYKPYGFNVPYRKLFDGFAQILESHQGRPHWAKAHRFRPDDLRAHYPHFDDFVRVLEQVDPKGMFRNEYIQRHIFGKPVDPRAFKIRAQGIIPSWP</sequence>
<dbReference type="EMBL" id="JBBXMP010000047">
    <property type="protein sequence ID" value="KAL0065436.1"/>
    <property type="molecule type" value="Genomic_DNA"/>
</dbReference>
<dbReference type="Gene3D" id="1.10.45.10">
    <property type="entry name" value="Vanillyl-alcohol Oxidase, Chain A, domain 4"/>
    <property type="match status" value="1"/>
</dbReference>
<dbReference type="Pfam" id="PF01565">
    <property type="entry name" value="FAD_binding_4"/>
    <property type="match status" value="1"/>
</dbReference>
<dbReference type="InterPro" id="IPR016166">
    <property type="entry name" value="FAD-bd_PCMH"/>
</dbReference>
<dbReference type="Gene3D" id="3.30.70.2520">
    <property type="match status" value="1"/>
</dbReference>
<dbReference type="Gene3D" id="3.30.465.10">
    <property type="match status" value="1"/>
</dbReference>